<proteinExistence type="predicted"/>
<dbReference type="PANTHER" id="PTHR36302">
    <property type="entry name" value="BLR7088 PROTEIN"/>
    <property type="match status" value="1"/>
</dbReference>
<dbReference type="InterPro" id="IPR036182">
    <property type="entry name" value="PCuAC_sf"/>
</dbReference>
<keyword evidence="2" id="KW-1185">Reference proteome</keyword>
<dbReference type="Proteomes" id="UP001055167">
    <property type="component" value="Unassembled WGS sequence"/>
</dbReference>
<comment type="caution">
    <text evidence="1">The sequence shown here is derived from an EMBL/GenBank/DDBJ whole genome shotgun (WGS) entry which is preliminary data.</text>
</comment>
<evidence type="ECO:0000313" key="1">
    <source>
        <dbReference type="EMBL" id="GJD48043.1"/>
    </source>
</evidence>
<accession>A0ABQ4QRW6</accession>
<reference evidence="1" key="1">
    <citation type="journal article" date="2021" name="Front. Microbiol.">
        <title>Comprehensive Comparative Genomics and Phenotyping of Methylobacterium Species.</title>
        <authorList>
            <person name="Alessa O."/>
            <person name="Ogura Y."/>
            <person name="Fujitani Y."/>
            <person name="Takami H."/>
            <person name="Hayashi T."/>
            <person name="Sahin N."/>
            <person name="Tani A."/>
        </authorList>
    </citation>
    <scope>NUCLEOTIDE SEQUENCE</scope>
    <source>
        <strain evidence="1">KCTC 52305</strain>
    </source>
</reference>
<gene>
    <name evidence="1" type="ORF">OPKNFCMD_0758</name>
</gene>
<dbReference type="InterPro" id="IPR058248">
    <property type="entry name" value="Lxx211020-like"/>
</dbReference>
<protein>
    <recommendedName>
        <fullName evidence="3">Copper chaperone PCu(A)C</fullName>
    </recommendedName>
</protein>
<name>A0ABQ4QRW6_9HYPH</name>
<dbReference type="Gene3D" id="2.60.40.1890">
    <property type="entry name" value="PCu(A)C copper chaperone"/>
    <property type="match status" value="1"/>
</dbReference>
<dbReference type="InterPro" id="IPR007410">
    <property type="entry name" value="LpqE-like"/>
</dbReference>
<dbReference type="RefSeq" id="WP_162501502.1">
    <property type="nucleotide sequence ID" value="NZ_QOWC01000138.1"/>
</dbReference>
<dbReference type="Pfam" id="PF04314">
    <property type="entry name" value="PCuAC"/>
    <property type="match status" value="1"/>
</dbReference>
<dbReference type="SUPFAM" id="SSF110087">
    <property type="entry name" value="DR1885-like metal-binding protein"/>
    <property type="match status" value="1"/>
</dbReference>
<organism evidence="1 2">
    <name type="scientific">Methylobacterium crusticola</name>
    <dbReference type="NCBI Taxonomy" id="1697972"/>
    <lineage>
        <taxon>Bacteria</taxon>
        <taxon>Pseudomonadati</taxon>
        <taxon>Pseudomonadota</taxon>
        <taxon>Alphaproteobacteria</taxon>
        <taxon>Hyphomicrobiales</taxon>
        <taxon>Methylobacteriaceae</taxon>
        <taxon>Methylobacterium</taxon>
    </lineage>
</organism>
<reference evidence="1" key="2">
    <citation type="submission" date="2021-08" db="EMBL/GenBank/DDBJ databases">
        <authorList>
            <person name="Tani A."/>
            <person name="Ola A."/>
            <person name="Ogura Y."/>
            <person name="Katsura K."/>
            <person name="Hayashi T."/>
        </authorList>
    </citation>
    <scope>NUCLEOTIDE SEQUENCE</scope>
    <source>
        <strain evidence="1">KCTC 52305</strain>
    </source>
</reference>
<evidence type="ECO:0000313" key="2">
    <source>
        <dbReference type="Proteomes" id="UP001055167"/>
    </source>
</evidence>
<evidence type="ECO:0008006" key="3">
    <source>
        <dbReference type="Google" id="ProtNLM"/>
    </source>
</evidence>
<dbReference type="PANTHER" id="PTHR36302:SF1">
    <property type="entry name" value="COPPER CHAPERONE PCU(A)C"/>
    <property type="match status" value="1"/>
</dbReference>
<dbReference type="EMBL" id="BPQH01000002">
    <property type="protein sequence ID" value="GJD48043.1"/>
    <property type="molecule type" value="Genomic_DNA"/>
</dbReference>
<sequence>MIDFYLHFAGRLTLGAAVALGWAGACRAGDVEVVRAWVAPSAQTGIDIPIQMAVVNRAAEADALVRLRCPFANFSEKVTTDRGGEGPPAKRPVQAIAVRAGGETALTPEGAHVMLLQTRQPLAEGERFVCAASFRKAGPLEVAVDVRRGPP</sequence>